<dbReference type="PROSITE" id="PS51257">
    <property type="entry name" value="PROKAR_LIPOPROTEIN"/>
    <property type="match status" value="1"/>
</dbReference>
<dbReference type="Proteomes" id="UP000317318">
    <property type="component" value="Chromosome"/>
</dbReference>
<feature type="region of interest" description="Disordered" evidence="9">
    <location>
        <begin position="675"/>
        <end position="853"/>
    </location>
</feature>
<dbReference type="Pfam" id="PF02321">
    <property type="entry name" value="OEP"/>
    <property type="match status" value="1"/>
</dbReference>
<accession>A0A517R648</accession>
<name>A0A517R648_9PLAN</name>
<evidence type="ECO:0000256" key="2">
    <source>
        <dbReference type="ARBA" id="ARBA00007613"/>
    </source>
</evidence>
<dbReference type="OrthoDB" id="229865at2"/>
<evidence type="ECO:0000256" key="5">
    <source>
        <dbReference type="ARBA" id="ARBA00022692"/>
    </source>
</evidence>
<protein>
    <submittedName>
        <fullName evidence="11">Outer membrane efflux protein</fullName>
    </submittedName>
</protein>
<feature type="compositionally biased region" description="Basic and acidic residues" evidence="9">
    <location>
        <begin position="835"/>
        <end position="853"/>
    </location>
</feature>
<dbReference type="SUPFAM" id="SSF56954">
    <property type="entry name" value="Outer membrane efflux proteins (OEP)"/>
    <property type="match status" value="1"/>
</dbReference>
<comment type="subcellular location">
    <subcellularLocation>
        <location evidence="1">Cell outer membrane</location>
    </subcellularLocation>
</comment>
<feature type="chain" id="PRO_5021969305" evidence="10">
    <location>
        <begin position="25"/>
        <end position="853"/>
    </location>
</feature>
<feature type="compositionally biased region" description="Acidic residues" evidence="9">
    <location>
        <begin position="712"/>
        <end position="722"/>
    </location>
</feature>
<feature type="signal peptide" evidence="10">
    <location>
        <begin position="1"/>
        <end position="24"/>
    </location>
</feature>
<dbReference type="PANTHER" id="PTHR30026">
    <property type="entry name" value="OUTER MEMBRANE PROTEIN TOLC"/>
    <property type="match status" value="1"/>
</dbReference>
<dbReference type="GO" id="GO:1990281">
    <property type="term" value="C:efflux pump complex"/>
    <property type="evidence" value="ECO:0007669"/>
    <property type="project" value="TreeGrafter"/>
</dbReference>
<evidence type="ECO:0000313" key="12">
    <source>
        <dbReference type="Proteomes" id="UP000317318"/>
    </source>
</evidence>
<gene>
    <name evidence="11" type="ORF">Pan189_37640</name>
</gene>
<feature type="compositionally biased region" description="Polar residues" evidence="9">
    <location>
        <begin position="821"/>
        <end position="834"/>
    </location>
</feature>
<keyword evidence="12" id="KW-1185">Reference proteome</keyword>
<feature type="coiled-coil region" evidence="8">
    <location>
        <begin position="503"/>
        <end position="530"/>
    </location>
</feature>
<evidence type="ECO:0000256" key="7">
    <source>
        <dbReference type="ARBA" id="ARBA00023237"/>
    </source>
</evidence>
<keyword evidence="3" id="KW-0813">Transport</keyword>
<dbReference type="InterPro" id="IPR003423">
    <property type="entry name" value="OMP_efflux"/>
</dbReference>
<evidence type="ECO:0000256" key="3">
    <source>
        <dbReference type="ARBA" id="ARBA00022448"/>
    </source>
</evidence>
<organism evidence="11 12">
    <name type="scientific">Stratiformator vulcanicus</name>
    <dbReference type="NCBI Taxonomy" id="2527980"/>
    <lineage>
        <taxon>Bacteria</taxon>
        <taxon>Pseudomonadati</taxon>
        <taxon>Planctomycetota</taxon>
        <taxon>Planctomycetia</taxon>
        <taxon>Planctomycetales</taxon>
        <taxon>Planctomycetaceae</taxon>
        <taxon>Stratiformator</taxon>
    </lineage>
</organism>
<evidence type="ECO:0000256" key="10">
    <source>
        <dbReference type="SAM" id="SignalP"/>
    </source>
</evidence>
<dbReference type="InterPro" id="IPR051906">
    <property type="entry name" value="TolC-like"/>
</dbReference>
<evidence type="ECO:0000256" key="6">
    <source>
        <dbReference type="ARBA" id="ARBA00023136"/>
    </source>
</evidence>
<comment type="similarity">
    <text evidence="2">Belongs to the outer membrane factor (OMF) (TC 1.B.17) family.</text>
</comment>
<dbReference type="GO" id="GO:0009279">
    <property type="term" value="C:cell outer membrane"/>
    <property type="evidence" value="ECO:0007669"/>
    <property type="project" value="UniProtKB-SubCell"/>
</dbReference>
<keyword evidence="7" id="KW-0998">Cell outer membrane</keyword>
<dbReference type="KEGG" id="svp:Pan189_37640"/>
<dbReference type="PANTHER" id="PTHR30026:SF23">
    <property type="entry name" value="TO APRF-PUTATIVE OUTER MEMBRANE EFFLUX PROTEIN OR SECRETED ALKALINE PHOSPHATASE-RELATED"/>
    <property type="match status" value="1"/>
</dbReference>
<dbReference type="EMBL" id="CP036268">
    <property type="protein sequence ID" value="QDT39358.1"/>
    <property type="molecule type" value="Genomic_DNA"/>
</dbReference>
<reference evidence="11 12" key="1">
    <citation type="submission" date="2019-02" db="EMBL/GenBank/DDBJ databases">
        <title>Deep-cultivation of Planctomycetes and their phenomic and genomic characterization uncovers novel biology.</title>
        <authorList>
            <person name="Wiegand S."/>
            <person name="Jogler M."/>
            <person name="Boedeker C."/>
            <person name="Pinto D."/>
            <person name="Vollmers J."/>
            <person name="Rivas-Marin E."/>
            <person name="Kohn T."/>
            <person name="Peeters S.H."/>
            <person name="Heuer A."/>
            <person name="Rast P."/>
            <person name="Oberbeckmann S."/>
            <person name="Bunk B."/>
            <person name="Jeske O."/>
            <person name="Meyerdierks A."/>
            <person name="Storesund J.E."/>
            <person name="Kallscheuer N."/>
            <person name="Luecker S."/>
            <person name="Lage O.M."/>
            <person name="Pohl T."/>
            <person name="Merkel B.J."/>
            <person name="Hornburger P."/>
            <person name="Mueller R.-W."/>
            <person name="Bruemmer F."/>
            <person name="Labrenz M."/>
            <person name="Spormann A.M."/>
            <person name="Op den Camp H."/>
            <person name="Overmann J."/>
            <person name="Amann R."/>
            <person name="Jetten M.S.M."/>
            <person name="Mascher T."/>
            <person name="Medema M.H."/>
            <person name="Devos D.P."/>
            <person name="Kaster A.-K."/>
            <person name="Ovreas L."/>
            <person name="Rohde M."/>
            <person name="Galperin M.Y."/>
            <person name="Jogler C."/>
        </authorList>
    </citation>
    <scope>NUCLEOTIDE SEQUENCE [LARGE SCALE GENOMIC DNA]</scope>
    <source>
        <strain evidence="11 12">Pan189</strain>
    </source>
</reference>
<keyword evidence="8" id="KW-0175">Coiled coil</keyword>
<keyword evidence="6" id="KW-0472">Membrane</keyword>
<evidence type="ECO:0000256" key="4">
    <source>
        <dbReference type="ARBA" id="ARBA00022452"/>
    </source>
</evidence>
<dbReference type="GO" id="GO:0015288">
    <property type="term" value="F:porin activity"/>
    <property type="evidence" value="ECO:0007669"/>
    <property type="project" value="TreeGrafter"/>
</dbReference>
<sequence length="853" mass="93314" precursor="true">MPRRIGNRQLLGAACAGVAMCALAVGCSTAEPKLTYLGQAKLTSYEDSELDVDYPFATEGDPSDALSSLEPRTVRNRRKDEIWDLTLQEAIGIALQNNEVIRISSASRGAVGTFGLNTTSLAAANNNPSVYDPAIQNSNVIGNRGVEAALSDFDADFTTSMTWGRNEQIVNNSFIAGLPGIATPFELVNETAQFNAAIQKTVATGGVIEVSHNWNYDGNNTFSPAQIFPSVYTGNIGIEARQPLLAGGGVDFNRIAGPAGNAFGAVGAAQGITRVVNGVANGVVIARINNDITIAEFELATRDLLKSVEDTYWDLYLDYRNYETALQQRNSALRSWRESKARLEIGGVQGFRPADEAQARDFYFETRALVEQALNNIYTNESELRRLLGLVVNDGRVIRPIDEPSTAELVPEWQTCVTEGIMFRTELRQQKWRIKSLDYQLRAALNLVQPSFDVFAGYRVNAFGDDLINKANTGPFDDAYATLLRNDQTQWTLGMEFAVPLGLRQAHAQKRNLELQISKARKVLSVQEQDISHEVADAIQQVALQYQTAQTNFNRRIAAKRRVELFEEEYRAGTVTLDEVLRAQSSLAQAESSYFTSLVSYNQAIAQLEFAKGTLLDWNNIRLAEGGWQPKAYKQALRKAWERSHGIPNPLLKNAPEAFAIPDDSRVLVVPEVGPTIDEAPLPPSPLEPDELPPPATEDEQPVPMNANEVDPALDFETDPFDETPAASEDAVPFAPPAIPAPEDAERAPAGPQAYGPLKLRTASRMNPFAELESAGSTGAVERADFTPSDFASTKPGGETESDVIQKISAGPVEGARSDSRSFTTATSDMQSSNDHNERSFGPDWKTDTWRAK</sequence>
<dbReference type="Gene3D" id="1.20.1600.10">
    <property type="entry name" value="Outer membrane efflux proteins (OEP)"/>
    <property type="match status" value="1"/>
</dbReference>
<dbReference type="RefSeq" id="WP_145365503.1">
    <property type="nucleotide sequence ID" value="NZ_CP036268.1"/>
</dbReference>
<evidence type="ECO:0000256" key="8">
    <source>
        <dbReference type="SAM" id="Coils"/>
    </source>
</evidence>
<evidence type="ECO:0000256" key="1">
    <source>
        <dbReference type="ARBA" id="ARBA00004442"/>
    </source>
</evidence>
<feature type="compositionally biased region" description="Pro residues" evidence="9">
    <location>
        <begin position="681"/>
        <end position="696"/>
    </location>
</feature>
<keyword evidence="10" id="KW-0732">Signal</keyword>
<dbReference type="GO" id="GO:0015562">
    <property type="term" value="F:efflux transmembrane transporter activity"/>
    <property type="evidence" value="ECO:0007669"/>
    <property type="project" value="InterPro"/>
</dbReference>
<dbReference type="AlphaFoldDB" id="A0A517R648"/>
<evidence type="ECO:0000313" key="11">
    <source>
        <dbReference type="EMBL" id="QDT39358.1"/>
    </source>
</evidence>
<proteinExistence type="inferred from homology"/>
<evidence type="ECO:0000256" key="9">
    <source>
        <dbReference type="SAM" id="MobiDB-lite"/>
    </source>
</evidence>
<keyword evidence="5" id="KW-0812">Transmembrane</keyword>
<keyword evidence="4" id="KW-1134">Transmembrane beta strand</keyword>